<dbReference type="AlphaFoldDB" id="A0A1S2LX35"/>
<sequence>MDWFGLGKKRSKLGKWLDRHGVAQIEVEKATKLSRGTISRLCNDDENVPTMKNANKIIKFLRKLDPDVDYDDFWSM</sequence>
<evidence type="ECO:0000259" key="1">
    <source>
        <dbReference type="Pfam" id="PF01381"/>
    </source>
</evidence>
<evidence type="ECO:0000313" key="3">
    <source>
        <dbReference type="Proteomes" id="UP000179524"/>
    </source>
</evidence>
<dbReference type="InterPro" id="IPR001387">
    <property type="entry name" value="Cro/C1-type_HTH"/>
</dbReference>
<comment type="caution">
    <text evidence="2">The sequence shown here is derived from an EMBL/GenBank/DDBJ whole genome shotgun (WGS) entry which is preliminary data.</text>
</comment>
<dbReference type="EMBL" id="MLQR01000001">
    <property type="protein sequence ID" value="OIJ17101.1"/>
    <property type="molecule type" value="Genomic_DNA"/>
</dbReference>
<accession>A0A1S2LX35</accession>
<dbReference type="GO" id="GO:0003677">
    <property type="term" value="F:DNA binding"/>
    <property type="evidence" value="ECO:0007669"/>
    <property type="project" value="InterPro"/>
</dbReference>
<evidence type="ECO:0000313" key="2">
    <source>
        <dbReference type="EMBL" id="OIJ17101.1"/>
    </source>
</evidence>
<proteinExistence type="predicted"/>
<dbReference type="Proteomes" id="UP000179524">
    <property type="component" value="Unassembled WGS sequence"/>
</dbReference>
<protein>
    <submittedName>
        <fullName evidence="2">Transcriptional regulator</fullName>
    </submittedName>
</protein>
<name>A0A1S2LX35_9BACI</name>
<dbReference type="Gene3D" id="1.10.260.40">
    <property type="entry name" value="lambda repressor-like DNA-binding domains"/>
    <property type="match status" value="1"/>
</dbReference>
<organism evidence="2 3">
    <name type="scientific">Anaerobacillus alkalilacustris</name>
    <dbReference type="NCBI Taxonomy" id="393763"/>
    <lineage>
        <taxon>Bacteria</taxon>
        <taxon>Bacillati</taxon>
        <taxon>Bacillota</taxon>
        <taxon>Bacilli</taxon>
        <taxon>Bacillales</taxon>
        <taxon>Bacillaceae</taxon>
        <taxon>Anaerobacillus</taxon>
    </lineage>
</organism>
<gene>
    <name evidence="2" type="ORF">BKP37_00755</name>
</gene>
<dbReference type="RefSeq" id="WP_071307829.1">
    <property type="nucleotide sequence ID" value="NZ_MLQR01000001.1"/>
</dbReference>
<dbReference type="InterPro" id="IPR010982">
    <property type="entry name" value="Lambda_DNA-bd_dom_sf"/>
</dbReference>
<dbReference type="Pfam" id="PF01381">
    <property type="entry name" value="HTH_3"/>
    <property type="match status" value="1"/>
</dbReference>
<keyword evidence="3" id="KW-1185">Reference proteome</keyword>
<dbReference type="OrthoDB" id="7568952at2"/>
<reference evidence="2 3" key="1">
    <citation type="submission" date="2016-10" db="EMBL/GenBank/DDBJ databases">
        <title>Draft genome sequences of four alkaliphilic bacteria belonging to the Anaerobacillus genus.</title>
        <authorList>
            <person name="Bassil N.M."/>
            <person name="Lloyd J.R."/>
        </authorList>
    </citation>
    <scope>NUCLEOTIDE SEQUENCE [LARGE SCALE GENOMIC DNA]</scope>
    <source>
        <strain evidence="2 3">DSM 18345</strain>
    </source>
</reference>
<feature type="domain" description="HTH cro/C1-type" evidence="1">
    <location>
        <begin position="16"/>
        <end position="64"/>
    </location>
</feature>